<dbReference type="RefSeq" id="XP_064073991.1">
    <property type="nucleotide sequence ID" value="XM_064217921.1"/>
</dbReference>
<feature type="chain" id="PRO_5047079550" evidence="1">
    <location>
        <begin position="17"/>
        <end position="401"/>
    </location>
</feature>
<evidence type="ECO:0000313" key="2">
    <source>
        <dbReference type="Proteomes" id="UP001652626"/>
    </source>
</evidence>
<protein>
    <submittedName>
        <fullName evidence="3">Uncharacterized protein LOC113396058</fullName>
    </submittedName>
</protein>
<dbReference type="Pfam" id="PF06757">
    <property type="entry name" value="Ins_allergen_rp"/>
    <property type="match status" value="2"/>
</dbReference>
<accession>A0ABM4ARR7</accession>
<organism evidence="2 3">
    <name type="scientific">Vanessa tameamea</name>
    <name type="common">Kamehameha butterfly</name>
    <dbReference type="NCBI Taxonomy" id="334116"/>
    <lineage>
        <taxon>Eukaryota</taxon>
        <taxon>Metazoa</taxon>
        <taxon>Ecdysozoa</taxon>
        <taxon>Arthropoda</taxon>
        <taxon>Hexapoda</taxon>
        <taxon>Insecta</taxon>
        <taxon>Pterygota</taxon>
        <taxon>Neoptera</taxon>
        <taxon>Endopterygota</taxon>
        <taxon>Lepidoptera</taxon>
        <taxon>Glossata</taxon>
        <taxon>Ditrysia</taxon>
        <taxon>Papilionoidea</taxon>
        <taxon>Nymphalidae</taxon>
        <taxon>Nymphalinae</taxon>
        <taxon>Vanessa</taxon>
    </lineage>
</organism>
<evidence type="ECO:0000256" key="1">
    <source>
        <dbReference type="SAM" id="SignalP"/>
    </source>
</evidence>
<reference evidence="3" key="1">
    <citation type="submission" date="2025-08" db="UniProtKB">
        <authorList>
            <consortium name="RefSeq"/>
        </authorList>
    </citation>
    <scope>IDENTIFICATION</scope>
    <source>
        <tissue evidence="3">Whole body</tissue>
    </source>
</reference>
<keyword evidence="2" id="KW-1185">Reference proteome</keyword>
<dbReference type="InterPro" id="IPR010629">
    <property type="entry name" value="Ins_allergen"/>
</dbReference>
<dbReference type="PANTHER" id="PTHR21163:SF0">
    <property type="entry name" value="GH08205P-RELATED"/>
    <property type="match status" value="1"/>
</dbReference>
<evidence type="ECO:0000313" key="3">
    <source>
        <dbReference type="RefSeq" id="XP_064073991.1"/>
    </source>
</evidence>
<name>A0ABM4ARR7_VANTA</name>
<feature type="signal peptide" evidence="1">
    <location>
        <begin position="1"/>
        <end position="16"/>
    </location>
</feature>
<dbReference type="Proteomes" id="UP001652626">
    <property type="component" value="Chromosome 19"/>
</dbReference>
<sequence>MKFSLTFLTLVALSYSAPQPRKLFHEHFEDFKEVISKEVDHELKYLVEHYLEFEEFRASLDYIGSDDFKKLIFKMEELPEFEAVVDFLESNNLDMQYFLDAFSTNLEYVQRGNLRHEVSGRDMSSLIRDCTNIYPKAKLAALYEEKLAEDDDFRRAMESFETEEWDKLYTALWANETFLKEVETLKENGIEVSYKMKVAIAFLALVAVACSAPQPRVLFHEHFEEFSRLIGDEAADDLNHLVEHYLEFEEFQMSLDYLITPNFRNLVYEMEDLPEFKAVVEYLETHYIDINYFINAINNFVDDVQRRTLRHEVSGRDMSSFIKDSIDAFPKAKLTALYEQKMAEDDLFRNAMESFETEEWKELYSALWQNETFLKEVEILKENGIDVEIVLLEAQAVLGIY</sequence>
<gene>
    <name evidence="3" type="primary">LOC113396058</name>
</gene>
<dbReference type="PANTHER" id="PTHR21163">
    <property type="entry name" value="PROTEIN G12"/>
    <property type="match status" value="1"/>
</dbReference>
<dbReference type="GeneID" id="113396058"/>
<proteinExistence type="predicted"/>
<keyword evidence="1" id="KW-0732">Signal</keyword>